<dbReference type="InterPro" id="IPR003439">
    <property type="entry name" value="ABC_transporter-like_ATP-bd"/>
</dbReference>
<dbReference type="EC" id="3.6.3.29" evidence="13"/>
<dbReference type="PANTHER" id="PTHR43514:SF4">
    <property type="entry name" value="ABC TRANSPORTER I FAMILY MEMBER 10"/>
    <property type="match status" value="1"/>
</dbReference>
<sequence length="370" mass="39585">MTLSVDIHHLLGEFALEARFESAGRLTALFGPSGSGKSTLINLIAGLIRPDKGRISVDGRVLVDTAARIFVPMHKRRIGMVFQDARLFPHMSVAGNLRYGRWFTPASERYAKMDAVVDLLGIGHLLDRRPAKLSGGEKQRVAIGRALLASPKLLLMDEPLASLDEARKAEILPYIERLRDETKIPIVYVGHSVAEVARLASDVVVLSQGKVAASGATEAIMQRLDLLPAEERGEGGAVLDTKVLRHDEAFGMTVLASQAGEIRVPKLARAAGAPVRIRIRARDVMIAVERPAGLSALNILAGTIDSMKPGEGPEVEIGIDCHGAAVVARITEQSRQALGLKLGSQVFAVIKTVSFDRANTGAGLPAEADV</sequence>
<dbReference type="InterPro" id="IPR027417">
    <property type="entry name" value="P-loop_NTPase"/>
</dbReference>
<dbReference type="Proteomes" id="UP000046373">
    <property type="component" value="Unassembled WGS sequence"/>
</dbReference>
<proteinExistence type="inferred from homology"/>
<organism evidence="13 14">
    <name type="scientific">Mesorhizobium plurifarium</name>
    <dbReference type="NCBI Taxonomy" id="69974"/>
    <lineage>
        <taxon>Bacteria</taxon>
        <taxon>Pseudomonadati</taxon>
        <taxon>Pseudomonadota</taxon>
        <taxon>Alphaproteobacteria</taxon>
        <taxon>Hyphomicrobiales</taxon>
        <taxon>Phyllobacteriaceae</taxon>
        <taxon>Mesorhizobium</taxon>
    </lineage>
</organism>
<protein>
    <submittedName>
        <fullName evidence="13">Molybdate transporter subunit ATP-binding component of ABC superfamily</fullName>
        <ecNumber evidence="13">3.6.3.29</ecNumber>
    </submittedName>
</protein>
<accession>A0A090EMD7</accession>
<dbReference type="Pfam" id="PF03459">
    <property type="entry name" value="TOBE"/>
    <property type="match status" value="1"/>
</dbReference>
<keyword evidence="8" id="KW-1278">Translocase</keyword>
<dbReference type="SUPFAM" id="SSF52540">
    <property type="entry name" value="P-loop containing nucleoside triphosphate hydrolases"/>
    <property type="match status" value="1"/>
</dbReference>
<comment type="similarity">
    <text evidence="1">Belongs to the ABC transporter superfamily.</text>
</comment>
<dbReference type="Gene3D" id="3.40.50.300">
    <property type="entry name" value="P-loop containing nucleotide triphosphate hydrolases"/>
    <property type="match status" value="1"/>
</dbReference>
<dbReference type="InterPro" id="IPR011868">
    <property type="entry name" value="ModC_ABC_ATP-bd"/>
</dbReference>
<evidence type="ECO:0000256" key="9">
    <source>
        <dbReference type="ARBA" id="ARBA00023136"/>
    </source>
</evidence>
<reference evidence="13 14" key="1">
    <citation type="submission" date="2014-08" db="EMBL/GenBank/DDBJ databases">
        <authorList>
            <person name="Moulin Lionel"/>
        </authorList>
    </citation>
    <scope>NUCLEOTIDE SEQUENCE [LARGE SCALE GENOMIC DNA]</scope>
</reference>
<dbReference type="GO" id="GO:0140359">
    <property type="term" value="F:ABC-type transporter activity"/>
    <property type="evidence" value="ECO:0007669"/>
    <property type="project" value="InterPro"/>
</dbReference>
<dbReference type="InterPro" id="IPR017871">
    <property type="entry name" value="ABC_transporter-like_CS"/>
</dbReference>
<evidence type="ECO:0000259" key="11">
    <source>
        <dbReference type="PROSITE" id="PS50893"/>
    </source>
</evidence>
<dbReference type="InterPro" id="IPR004606">
    <property type="entry name" value="Mop_domain"/>
</dbReference>
<evidence type="ECO:0000256" key="5">
    <source>
        <dbReference type="ARBA" id="ARBA00022519"/>
    </source>
</evidence>
<dbReference type="SMART" id="SM00382">
    <property type="entry name" value="AAA"/>
    <property type="match status" value="1"/>
</dbReference>
<dbReference type="PROSITE" id="PS00211">
    <property type="entry name" value="ABC_TRANSPORTER_1"/>
    <property type="match status" value="1"/>
</dbReference>
<evidence type="ECO:0000256" key="1">
    <source>
        <dbReference type="ARBA" id="ARBA00005417"/>
    </source>
</evidence>
<evidence type="ECO:0000256" key="10">
    <source>
        <dbReference type="PROSITE-ProRule" id="PRU01213"/>
    </source>
</evidence>
<keyword evidence="4 10" id="KW-0500">Molybdenum</keyword>
<dbReference type="InterPro" id="IPR050334">
    <property type="entry name" value="Molybdenum_import_ModC"/>
</dbReference>
<evidence type="ECO:0000256" key="4">
    <source>
        <dbReference type="ARBA" id="ARBA00022505"/>
    </source>
</evidence>
<keyword evidence="3" id="KW-1003">Cell membrane</keyword>
<dbReference type="PROSITE" id="PS50893">
    <property type="entry name" value="ABC_TRANSPORTER_2"/>
    <property type="match status" value="1"/>
</dbReference>
<keyword evidence="13" id="KW-0378">Hydrolase</keyword>
<keyword evidence="6" id="KW-0547">Nucleotide-binding</keyword>
<dbReference type="GO" id="GO:0016887">
    <property type="term" value="F:ATP hydrolysis activity"/>
    <property type="evidence" value="ECO:0007669"/>
    <property type="project" value="InterPro"/>
</dbReference>
<evidence type="ECO:0000313" key="13">
    <source>
        <dbReference type="EMBL" id="CDX29930.1"/>
    </source>
</evidence>
<dbReference type="NCBIfam" id="TIGR02142">
    <property type="entry name" value="modC_ABC"/>
    <property type="match status" value="1"/>
</dbReference>
<dbReference type="Pfam" id="PF00005">
    <property type="entry name" value="ABC_tran"/>
    <property type="match status" value="1"/>
</dbReference>
<evidence type="ECO:0000256" key="7">
    <source>
        <dbReference type="ARBA" id="ARBA00022840"/>
    </source>
</evidence>
<keyword evidence="9" id="KW-0472">Membrane</keyword>
<dbReference type="GeneID" id="31888731"/>
<gene>
    <name evidence="13" type="primary">modC</name>
    <name evidence="13" type="ORF">MPLDJ20_120679</name>
</gene>
<dbReference type="InterPro" id="IPR008995">
    <property type="entry name" value="Mo/tungstate-bd_C_term_dom"/>
</dbReference>
<evidence type="ECO:0000256" key="6">
    <source>
        <dbReference type="ARBA" id="ARBA00022741"/>
    </source>
</evidence>
<feature type="domain" description="ABC transporter" evidence="11">
    <location>
        <begin position="2"/>
        <end position="233"/>
    </location>
</feature>
<feature type="domain" description="Mop" evidence="12">
    <location>
        <begin position="293"/>
        <end position="359"/>
    </location>
</feature>
<keyword evidence="2" id="KW-0813">Transport</keyword>
<evidence type="ECO:0000256" key="8">
    <source>
        <dbReference type="ARBA" id="ARBA00022967"/>
    </source>
</evidence>
<dbReference type="PROSITE" id="PS51866">
    <property type="entry name" value="MOP"/>
    <property type="match status" value="1"/>
</dbReference>
<dbReference type="EMBL" id="CCNB01000004">
    <property type="protein sequence ID" value="CDX29930.1"/>
    <property type="molecule type" value="Genomic_DNA"/>
</dbReference>
<dbReference type="Gene3D" id="2.40.50.100">
    <property type="match status" value="1"/>
</dbReference>
<dbReference type="GO" id="GO:0016020">
    <property type="term" value="C:membrane"/>
    <property type="evidence" value="ECO:0007669"/>
    <property type="project" value="InterPro"/>
</dbReference>
<evidence type="ECO:0000259" key="12">
    <source>
        <dbReference type="PROSITE" id="PS51866"/>
    </source>
</evidence>
<dbReference type="InterPro" id="IPR005116">
    <property type="entry name" value="Transp-assoc_OB_typ1"/>
</dbReference>
<dbReference type="PANTHER" id="PTHR43514">
    <property type="entry name" value="ABC TRANSPORTER I FAMILY MEMBER 10"/>
    <property type="match status" value="1"/>
</dbReference>
<evidence type="ECO:0000256" key="2">
    <source>
        <dbReference type="ARBA" id="ARBA00022448"/>
    </source>
</evidence>
<dbReference type="AlphaFoldDB" id="A0A090EMD7"/>
<dbReference type="GO" id="GO:0005524">
    <property type="term" value="F:ATP binding"/>
    <property type="evidence" value="ECO:0007669"/>
    <property type="project" value="UniProtKB-KW"/>
</dbReference>
<keyword evidence="7 13" id="KW-0067">ATP-binding</keyword>
<dbReference type="SUPFAM" id="SSF50331">
    <property type="entry name" value="MOP-like"/>
    <property type="match status" value="1"/>
</dbReference>
<dbReference type="InterPro" id="IPR003593">
    <property type="entry name" value="AAA+_ATPase"/>
</dbReference>
<evidence type="ECO:0000313" key="14">
    <source>
        <dbReference type="Proteomes" id="UP000046373"/>
    </source>
</evidence>
<dbReference type="GO" id="GO:0015098">
    <property type="term" value="F:molybdate ion transmembrane transporter activity"/>
    <property type="evidence" value="ECO:0007669"/>
    <property type="project" value="InterPro"/>
</dbReference>
<name>A0A090EMD7_MESPL</name>
<keyword evidence="5" id="KW-0997">Cell inner membrane</keyword>
<evidence type="ECO:0000256" key="3">
    <source>
        <dbReference type="ARBA" id="ARBA00022475"/>
    </source>
</evidence>